<dbReference type="Gene3D" id="3.60.15.10">
    <property type="entry name" value="Ribonuclease Z/Hydroxyacylglutathione hydrolase-like"/>
    <property type="match status" value="1"/>
</dbReference>
<dbReference type="InterPro" id="IPR004477">
    <property type="entry name" value="ComEC_N"/>
</dbReference>
<dbReference type="Pfam" id="PF03772">
    <property type="entry name" value="Competence"/>
    <property type="match status" value="1"/>
</dbReference>
<sequence length="928" mass="95442">MTAGGLIELVRRRLGSPAQSPVAGTGEGVRGSQQGVAAEDPGTVQVLDARLLPAALSCWGATIVAVTAGWRAGVGLAAALTVSAIGLWVLLLWAIAHRGERRRAVAVVALAAVVLGAGFAAAAAWREHRVASHPLRAAAGQSLRVVVTPTDDPKPLRAKVAGADRQWVVRADLREYRRGGVTVRAGGAVVVLASGPEWADLSPGGPVEFRARVDQPRRPDLTVVMLQAQGAPVVAGPLPWWQRIADSVRTDFAASAMRALPPDAAGLLPALVVGETSALSGQVREDFEIAGLQHLTVVSGANFTILLSVVLFVVRVLTLGPRGAVAVAAAALLMFIVVARPDPSVLRAGAMGAITLLAVLTGRRKQALPALCAAIIALLALWPGLAVNAGFALSVIATGGLILLAPSWGDWLRARGWWRVPAEIVAVSAGAFVVTTPIVIALTGRLSLVAVLANVLVAPVIAPITVVGAGGAVLASLWSPLADLVLRCATPPLWWLLWVARHAAALPGASVAVPGGVAGGLIAGAVVAGAIAGVRARAVRRIAAAMVLGVAVVLVPVRLWHPGWPPSGWILAACDVGQGDGLALSVGPGAAIVIDVGPDPRPIRTCLDRLGISRIPLLILTHPHADHIDGLTGALHERAVDAIAVGIHELDGLAPPTPPGPGRPTSEIEPGCGSVPTAAPAANAPALIRAAKRDAENHRTPPTGRTDARRLLPDIYEHSSYGSRREQLGCDAAAFESKRPVRPSGDARTPASGLAQVAVIARSAGVPLLELSAGHLLSFGSIELEVLAPSRSGPRPVRGAETEDANDRSVVVTARTPAGRILLTGDIEASAQRALMHAGIPIQADILKLPHHGSRTTTKEFLDAVRPRLVLVSVGADNTFGHPNPAVLADLSALGAMVSRTDREGDIVVSGSSGHLRVTSSRGVGWEP</sequence>
<feature type="compositionally biased region" description="Basic and acidic residues" evidence="6">
    <location>
        <begin position="798"/>
        <end position="807"/>
    </location>
</feature>
<keyword evidence="3 7" id="KW-0812">Transmembrane</keyword>
<feature type="transmembrane region" description="Helical" evidence="7">
    <location>
        <begin position="424"/>
        <end position="442"/>
    </location>
</feature>
<organism evidence="10 11">
    <name type="scientific">Nocardia gamkensis</name>
    <dbReference type="NCBI Taxonomy" id="352869"/>
    <lineage>
        <taxon>Bacteria</taxon>
        <taxon>Bacillati</taxon>
        <taxon>Actinomycetota</taxon>
        <taxon>Actinomycetes</taxon>
        <taxon>Mycobacteriales</taxon>
        <taxon>Nocardiaceae</taxon>
        <taxon>Nocardia</taxon>
    </lineage>
</organism>
<evidence type="ECO:0000256" key="4">
    <source>
        <dbReference type="ARBA" id="ARBA00022989"/>
    </source>
</evidence>
<evidence type="ECO:0000256" key="3">
    <source>
        <dbReference type="ARBA" id="ARBA00022692"/>
    </source>
</evidence>
<comment type="subcellular location">
    <subcellularLocation>
        <location evidence="1">Cell membrane</location>
        <topology evidence="1">Multi-pass membrane protein</topology>
    </subcellularLocation>
</comment>
<feature type="transmembrane region" description="Helical" evidence="7">
    <location>
        <begin position="292"/>
        <end position="314"/>
    </location>
</feature>
<name>A0A7X6L3H6_9NOCA</name>
<comment type="caution">
    <text evidence="10">The sequence shown here is derived from an EMBL/GenBank/DDBJ whole genome shotgun (WGS) entry which is preliminary data.</text>
</comment>
<feature type="domain" description="ComEC/Rec2-related protein" evidence="9">
    <location>
        <begin position="271"/>
        <end position="532"/>
    </location>
</feature>
<dbReference type="AlphaFoldDB" id="A0A7X6L3H6"/>
<feature type="transmembrane region" description="Helical" evidence="7">
    <location>
        <begin position="321"/>
        <end position="338"/>
    </location>
</feature>
<feature type="transmembrane region" description="Helical" evidence="7">
    <location>
        <begin position="76"/>
        <end position="96"/>
    </location>
</feature>
<dbReference type="Proteomes" id="UP000540698">
    <property type="component" value="Unassembled WGS sequence"/>
</dbReference>
<evidence type="ECO:0000256" key="2">
    <source>
        <dbReference type="ARBA" id="ARBA00022475"/>
    </source>
</evidence>
<dbReference type="PANTHER" id="PTHR30619">
    <property type="entry name" value="DNA INTERNALIZATION/COMPETENCE PROTEIN COMEC/REC2"/>
    <property type="match status" value="1"/>
</dbReference>
<feature type="transmembrane region" description="Helical" evidence="7">
    <location>
        <begin position="344"/>
        <end position="360"/>
    </location>
</feature>
<evidence type="ECO:0000313" key="10">
    <source>
        <dbReference type="EMBL" id="NKY27105.1"/>
    </source>
</evidence>
<evidence type="ECO:0000259" key="9">
    <source>
        <dbReference type="Pfam" id="PF03772"/>
    </source>
</evidence>
<keyword evidence="5 7" id="KW-0472">Membrane</keyword>
<feature type="transmembrane region" description="Helical" evidence="7">
    <location>
        <begin position="541"/>
        <end position="560"/>
    </location>
</feature>
<keyword evidence="10" id="KW-0378">Hydrolase</keyword>
<reference evidence="10 11" key="1">
    <citation type="submission" date="2020-04" db="EMBL/GenBank/DDBJ databases">
        <title>MicrobeNet Type strains.</title>
        <authorList>
            <person name="Nicholson A.C."/>
        </authorList>
    </citation>
    <scope>NUCLEOTIDE SEQUENCE [LARGE SCALE GENOMIC DNA]</scope>
    <source>
        <strain evidence="10 11">DSM 44956</strain>
    </source>
</reference>
<feature type="transmembrane region" description="Helical" evidence="7">
    <location>
        <begin position="51"/>
        <end position="70"/>
    </location>
</feature>
<dbReference type="NCBIfam" id="TIGR00360">
    <property type="entry name" value="ComEC_N-term"/>
    <property type="match status" value="1"/>
</dbReference>
<feature type="transmembrane region" description="Helical" evidence="7">
    <location>
        <begin position="103"/>
        <end position="125"/>
    </location>
</feature>
<evidence type="ECO:0000256" key="7">
    <source>
        <dbReference type="SAM" id="Phobius"/>
    </source>
</evidence>
<evidence type="ECO:0000256" key="5">
    <source>
        <dbReference type="ARBA" id="ARBA00023136"/>
    </source>
</evidence>
<dbReference type="Pfam" id="PF00753">
    <property type="entry name" value="Lactamase_B"/>
    <property type="match status" value="1"/>
</dbReference>
<feature type="region of interest" description="Disordered" evidence="6">
    <location>
        <begin position="17"/>
        <end position="36"/>
    </location>
</feature>
<evidence type="ECO:0000313" key="11">
    <source>
        <dbReference type="Proteomes" id="UP000540698"/>
    </source>
</evidence>
<proteinExistence type="predicted"/>
<dbReference type="GO" id="GO:0016787">
    <property type="term" value="F:hydrolase activity"/>
    <property type="evidence" value="ECO:0007669"/>
    <property type="project" value="UniProtKB-KW"/>
</dbReference>
<feature type="transmembrane region" description="Helical" evidence="7">
    <location>
        <begin position="448"/>
        <end position="477"/>
    </location>
</feature>
<evidence type="ECO:0000256" key="6">
    <source>
        <dbReference type="SAM" id="MobiDB-lite"/>
    </source>
</evidence>
<dbReference type="InterPro" id="IPR052159">
    <property type="entry name" value="Competence_DNA_uptake"/>
</dbReference>
<dbReference type="GO" id="GO:0005886">
    <property type="term" value="C:plasma membrane"/>
    <property type="evidence" value="ECO:0007669"/>
    <property type="project" value="UniProtKB-SubCell"/>
</dbReference>
<feature type="domain" description="Metallo-beta-lactamase" evidence="8">
    <location>
        <begin position="587"/>
        <end position="645"/>
    </location>
</feature>
<feature type="transmembrane region" description="Helical" evidence="7">
    <location>
        <begin position="484"/>
        <end position="500"/>
    </location>
</feature>
<feature type="transmembrane region" description="Helical" evidence="7">
    <location>
        <begin position="512"/>
        <end position="534"/>
    </location>
</feature>
<dbReference type="PANTHER" id="PTHR30619:SF1">
    <property type="entry name" value="RECOMBINATION PROTEIN 2"/>
    <property type="match status" value="1"/>
</dbReference>
<evidence type="ECO:0000256" key="1">
    <source>
        <dbReference type="ARBA" id="ARBA00004651"/>
    </source>
</evidence>
<evidence type="ECO:0000259" key="8">
    <source>
        <dbReference type="Pfam" id="PF00753"/>
    </source>
</evidence>
<gene>
    <name evidence="10" type="ORF">HGB38_12855</name>
</gene>
<feature type="region of interest" description="Disordered" evidence="6">
    <location>
        <begin position="790"/>
        <end position="809"/>
    </location>
</feature>
<dbReference type="InterPro" id="IPR001279">
    <property type="entry name" value="Metallo-B-lactamas"/>
</dbReference>
<dbReference type="EMBL" id="JAAXOS010000005">
    <property type="protein sequence ID" value="NKY27105.1"/>
    <property type="molecule type" value="Genomic_DNA"/>
</dbReference>
<dbReference type="InterPro" id="IPR036866">
    <property type="entry name" value="RibonucZ/Hydroxyglut_hydro"/>
</dbReference>
<keyword evidence="11" id="KW-1185">Reference proteome</keyword>
<accession>A0A7X6L3H6</accession>
<feature type="transmembrane region" description="Helical" evidence="7">
    <location>
        <begin position="367"/>
        <end position="385"/>
    </location>
</feature>
<feature type="transmembrane region" description="Helical" evidence="7">
    <location>
        <begin position="391"/>
        <end position="412"/>
    </location>
</feature>
<dbReference type="SUPFAM" id="SSF56281">
    <property type="entry name" value="Metallo-hydrolase/oxidoreductase"/>
    <property type="match status" value="1"/>
</dbReference>
<protein>
    <submittedName>
        <fullName evidence="10">MBL fold metallo-hydrolase</fullName>
    </submittedName>
</protein>
<keyword evidence="2" id="KW-1003">Cell membrane</keyword>
<keyword evidence="4 7" id="KW-1133">Transmembrane helix</keyword>